<dbReference type="GO" id="GO:0061512">
    <property type="term" value="P:protein localization to cilium"/>
    <property type="evidence" value="ECO:0007669"/>
    <property type="project" value="TreeGrafter"/>
</dbReference>
<evidence type="ECO:0000259" key="1">
    <source>
        <dbReference type="Pfam" id="PF23304"/>
    </source>
</evidence>
<comment type="caution">
    <text evidence="2">The sequence shown here is derived from an EMBL/GenBank/DDBJ whole genome shotgun (WGS) entry which is preliminary data.</text>
</comment>
<feature type="domain" description="Bardet-Biedl syndrome 1 protein GAE" evidence="1">
    <location>
        <begin position="226"/>
        <end position="341"/>
    </location>
</feature>
<proteinExistence type="predicted"/>
<dbReference type="InterPro" id="IPR036322">
    <property type="entry name" value="WD40_repeat_dom_sf"/>
</dbReference>
<dbReference type="EMBL" id="CAVLEF010000156">
    <property type="protein sequence ID" value="CAK1552616.1"/>
    <property type="molecule type" value="Genomic_DNA"/>
</dbReference>
<dbReference type="Proteomes" id="UP001497472">
    <property type="component" value="Unassembled WGS sequence"/>
</dbReference>
<dbReference type="GO" id="GO:0034464">
    <property type="term" value="C:BBSome"/>
    <property type="evidence" value="ECO:0007669"/>
    <property type="project" value="InterPro"/>
</dbReference>
<dbReference type="GO" id="GO:0005113">
    <property type="term" value="F:patched binding"/>
    <property type="evidence" value="ECO:0007669"/>
    <property type="project" value="TreeGrafter"/>
</dbReference>
<keyword evidence="3" id="KW-1185">Reference proteome</keyword>
<dbReference type="GO" id="GO:0005813">
    <property type="term" value="C:centrosome"/>
    <property type="evidence" value="ECO:0007669"/>
    <property type="project" value="TreeGrafter"/>
</dbReference>
<gene>
    <name evidence="2" type="ORF">LNINA_LOCUS11649</name>
</gene>
<name>A0AAV1JTM9_9NEOP</name>
<dbReference type="AlphaFoldDB" id="A0AAV1JTM9"/>
<evidence type="ECO:0000313" key="2">
    <source>
        <dbReference type="EMBL" id="CAK1552616.1"/>
    </source>
</evidence>
<dbReference type="PANTHER" id="PTHR20870:SF0">
    <property type="entry name" value="BARDET-BIEDL SYNDROME 1 PROTEIN"/>
    <property type="match status" value="1"/>
</dbReference>
<evidence type="ECO:0000313" key="3">
    <source>
        <dbReference type="Proteomes" id="UP001497472"/>
    </source>
</evidence>
<dbReference type="GO" id="GO:0005930">
    <property type="term" value="C:axoneme"/>
    <property type="evidence" value="ECO:0007669"/>
    <property type="project" value="TreeGrafter"/>
</dbReference>
<protein>
    <recommendedName>
        <fullName evidence="1">Bardet-Biedl syndrome 1 protein GAE domain-containing protein</fullName>
    </recommendedName>
</protein>
<dbReference type="SUPFAM" id="SSF50978">
    <property type="entry name" value="WD40 repeat-like"/>
    <property type="match status" value="1"/>
</dbReference>
<dbReference type="GO" id="GO:0005119">
    <property type="term" value="F:smoothened binding"/>
    <property type="evidence" value="ECO:0007669"/>
    <property type="project" value="TreeGrafter"/>
</dbReference>
<dbReference type="PANTHER" id="PTHR20870">
    <property type="entry name" value="BARDET-BIEDL SYNDROME 1 PROTEIN"/>
    <property type="match status" value="1"/>
</dbReference>
<dbReference type="InterPro" id="IPR028784">
    <property type="entry name" value="BBS1"/>
</dbReference>
<sequence>MCRNKSVCLLKRDWKDGRQLFRTEEHIVAIEVMTFDNSIMVICCDKTLSCFSKKGKKQWWLRLDHRPVSMTQVPVTHLGITLIAVALDSGHVHLYDGKAKRDTLFIRDVASSIKFGQLGREEHVLIIITSSGNLMLKILKRTANFNAHAAGIETSDSISIGLKPWHIPKKSKLFLEQSLRERENAKAMHETFQHELSRLRLVASKTLLEAYCKSDNAMGLGVLEPVRLSAEVQGLGPVFRMSLFVENTSKDKAVIGLSILFHVYSTNYKVHNPYIKIPLLTPGSKMKFPNKVEEVFTNNISPDVFFRTVTGQTKGSLIKVLLLKDGKSNPVLAATVQMPPTDPMMIPYDKIQALSDFEDGATVNYNNYILNVIE</sequence>
<accession>A0AAV1JTM9</accession>
<organism evidence="2 3">
    <name type="scientific">Leptosia nina</name>
    <dbReference type="NCBI Taxonomy" id="320188"/>
    <lineage>
        <taxon>Eukaryota</taxon>
        <taxon>Metazoa</taxon>
        <taxon>Ecdysozoa</taxon>
        <taxon>Arthropoda</taxon>
        <taxon>Hexapoda</taxon>
        <taxon>Insecta</taxon>
        <taxon>Pterygota</taxon>
        <taxon>Neoptera</taxon>
        <taxon>Endopterygota</taxon>
        <taxon>Lepidoptera</taxon>
        <taxon>Glossata</taxon>
        <taxon>Ditrysia</taxon>
        <taxon>Papilionoidea</taxon>
        <taxon>Pieridae</taxon>
        <taxon>Pierinae</taxon>
        <taxon>Leptosia</taxon>
    </lineage>
</organism>
<dbReference type="InterPro" id="IPR056419">
    <property type="entry name" value="GAE_BBS1"/>
</dbReference>
<dbReference type="GO" id="GO:1905515">
    <property type="term" value="P:non-motile cilium assembly"/>
    <property type="evidence" value="ECO:0007669"/>
    <property type="project" value="InterPro"/>
</dbReference>
<dbReference type="Pfam" id="PF23304">
    <property type="entry name" value="GAE_BBS1"/>
    <property type="match status" value="1"/>
</dbReference>
<reference evidence="2 3" key="1">
    <citation type="submission" date="2023-11" db="EMBL/GenBank/DDBJ databases">
        <authorList>
            <person name="Okamura Y."/>
        </authorList>
    </citation>
    <scope>NUCLEOTIDE SEQUENCE [LARGE SCALE GENOMIC DNA]</scope>
</reference>